<feature type="compositionally biased region" description="Basic and acidic residues" evidence="3">
    <location>
        <begin position="287"/>
        <end position="297"/>
    </location>
</feature>
<comment type="catalytic activity">
    <reaction evidence="1 2">
        <text>Thiol-dependent hydrolysis of ester, thioester, amide, peptide and isopeptide bonds formed by the C-terminal Gly of ubiquitin (a 76-residue protein attached to proteins as an intracellular targeting signal).</text>
        <dbReference type="EC" id="3.4.19.12"/>
    </reaction>
</comment>
<evidence type="ECO:0000256" key="2">
    <source>
        <dbReference type="RuleBase" id="RU366025"/>
    </source>
</evidence>
<dbReference type="AlphaFoldDB" id="A0A9J6CMW9"/>
<evidence type="ECO:0000313" key="6">
    <source>
        <dbReference type="Proteomes" id="UP001107558"/>
    </source>
</evidence>
<dbReference type="GO" id="GO:0016579">
    <property type="term" value="P:protein deubiquitination"/>
    <property type="evidence" value="ECO:0007669"/>
    <property type="project" value="InterPro"/>
</dbReference>
<feature type="compositionally biased region" description="Polar residues" evidence="3">
    <location>
        <begin position="194"/>
        <end position="203"/>
    </location>
</feature>
<keyword evidence="2" id="KW-0378">Hydrolase</keyword>
<keyword evidence="6" id="KW-1185">Reference proteome</keyword>
<comment type="similarity">
    <text evidence="2">Belongs to the peptidase C19 family.</text>
</comment>
<dbReference type="InterPro" id="IPR050185">
    <property type="entry name" value="Ub_carboxyl-term_hydrolase"/>
</dbReference>
<keyword evidence="2" id="KW-0645">Protease</keyword>
<dbReference type="InterPro" id="IPR001394">
    <property type="entry name" value="Peptidase_C19_UCH"/>
</dbReference>
<dbReference type="Gene3D" id="3.90.70.10">
    <property type="entry name" value="Cysteine proteinases"/>
    <property type="match status" value="1"/>
</dbReference>
<feature type="compositionally biased region" description="Polar residues" evidence="3">
    <location>
        <begin position="273"/>
        <end position="283"/>
    </location>
</feature>
<dbReference type="PROSITE" id="PS00972">
    <property type="entry name" value="USP_1"/>
    <property type="match status" value="1"/>
</dbReference>
<dbReference type="EMBL" id="JADBJN010000001">
    <property type="protein sequence ID" value="KAG5683634.1"/>
    <property type="molecule type" value="Genomic_DNA"/>
</dbReference>
<dbReference type="SUPFAM" id="SSF54001">
    <property type="entry name" value="Cysteine proteinases"/>
    <property type="match status" value="1"/>
</dbReference>
<dbReference type="FunFam" id="3.90.70.10:FF:000083">
    <property type="entry name" value="Uncharacterized protein, isoform B"/>
    <property type="match status" value="1"/>
</dbReference>
<dbReference type="Proteomes" id="UP001107558">
    <property type="component" value="Chromosome 1"/>
</dbReference>
<proteinExistence type="inferred from homology"/>
<gene>
    <name evidence="5" type="ORF">PVAND_012906</name>
</gene>
<dbReference type="Pfam" id="PF00443">
    <property type="entry name" value="UCH"/>
    <property type="match status" value="1"/>
</dbReference>
<feature type="compositionally biased region" description="Low complexity" evidence="3">
    <location>
        <begin position="156"/>
        <end position="177"/>
    </location>
</feature>
<evidence type="ECO:0000313" key="5">
    <source>
        <dbReference type="EMBL" id="KAG5683634.1"/>
    </source>
</evidence>
<evidence type="ECO:0000256" key="3">
    <source>
        <dbReference type="SAM" id="MobiDB-lite"/>
    </source>
</evidence>
<dbReference type="OrthoDB" id="265306at2759"/>
<dbReference type="GO" id="GO:0004843">
    <property type="term" value="F:cysteine-type deubiquitinase activity"/>
    <property type="evidence" value="ECO:0007669"/>
    <property type="project" value="UniProtKB-UniRule"/>
</dbReference>
<dbReference type="PROSITE" id="PS00973">
    <property type="entry name" value="USP_2"/>
    <property type="match status" value="1"/>
</dbReference>
<protein>
    <recommendedName>
        <fullName evidence="2">Ubiquitin carboxyl-terminal hydrolase</fullName>
        <ecNumber evidence="2">3.4.19.12</ecNumber>
    </recommendedName>
</protein>
<evidence type="ECO:0000256" key="1">
    <source>
        <dbReference type="ARBA" id="ARBA00000707"/>
    </source>
</evidence>
<sequence>MPVISTRRYSSYLSPSSTTSTTSSSTSSGIGSSSSYRSSNYTSSLSSTNLPSTSSRYLSNDSSYRSYRSSLLSTSTSSGTTSSSSAGDRSSALSSYRSRYSDYDDNKSSLSSSAYEKSRSDTLSARIGVSRKTSTSSRFNSTINDTLPPLPPNALASITSSSSNTATGSTSNNITKRSLSRSRDQDDSGIVKNGDSTNGSKLSLMNDLDFYEKYSPSRYYTKYDMARSRSLSETTSNTNREPSPSSTPKSEIRSVALRNALPTTTRTWDRDYTSSYSSRNTLGDSKLASDKKLDGESRSNGLSSSYAAGGYRANNISPSKSPARDSLYDRKTSSLVEGQCGLWNIGNTCFMNSVLQCLSHTQDLSKFARSSSASSAVIDKGSTSSAKDQKIWKEFCKLLSQMWQPGAKSVNPSDLKMALSSKYRMYSGSAQQDAQEFLRYLLDALHGALNKGGQKISLHIDDDMSDLEKSHVMWEWYTKRENSVIKDLFVGQLKSSLHCTHCEKTSVMYDPFWDLSVPVPSTPNCKLDKCLELFTVKDVLDGNEMPYCDYCKTTRKCIKWFTIQRFPKYLVIHLKRFSEMRWTKLTNIVEFPTGIGELDLTPYAADSIEKSDPPPIYSLYGISNHMGSTHGGHYVASCKHPVTKKWFEYNDNFVSETRESSLVSSSAYLLFYERV</sequence>
<feature type="compositionally biased region" description="Polar residues" evidence="3">
    <location>
        <begin position="229"/>
        <end position="249"/>
    </location>
</feature>
<feature type="region of interest" description="Disordered" evidence="3">
    <location>
        <begin position="1"/>
        <end position="203"/>
    </location>
</feature>
<feature type="compositionally biased region" description="Low complexity" evidence="3">
    <location>
        <begin position="1"/>
        <end position="98"/>
    </location>
</feature>
<feature type="domain" description="USP" evidence="4">
    <location>
        <begin position="340"/>
        <end position="675"/>
    </location>
</feature>
<organism evidence="5 6">
    <name type="scientific">Polypedilum vanderplanki</name>
    <name type="common">Sleeping chironomid midge</name>
    <dbReference type="NCBI Taxonomy" id="319348"/>
    <lineage>
        <taxon>Eukaryota</taxon>
        <taxon>Metazoa</taxon>
        <taxon>Ecdysozoa</taxon>
        <taxon>Arthropoda</taxon>
        <taxon>Hexapoda</taxon>
        <taxon>Insecta</taxon>
        <taxon>Pterygota</taxon>
        <taxon>Neoptera</taxon>
        <taxon>Endopterygota</taxon>
        <taxon>Diptera</taxon>
        <taxon>Nematocera</taxon>
        <taxon>Chironomoidea</taxon>
        <taxon>Chironomidae</taxon>
        <taxon>Chironominae</taxon>
        <taxon>Polypedilum</taxon>
        <taxon>Polypedilum</taxon>
    </lineage>
</organism>
<name>A0A9J6CMW9_POLVA</name>
<dbReference type="GO" id="GO:0006508">
    <property type="term" value="P:proteolysis"/>
    <property type="evidence" value="ECO:0007669"/>
    <property type="project" value="UniProtKB-KW"/>
</dbReference>
<feature type="region of interest" description="Disordered" evidence="3">
    <location>
        <begin position="227"/>
        <end position="306"/>
    </location>
</feature>
<evidence type="ECO:0000259" key="4">
    <source>
        <dbReference type="PROSITE" id="PS50235"/>
    </source>
</evidence>
<dbReference type="InterPro" id="IPR038765">
    <property type="entry name" value="Papain-like_cys_pep_sf"/>
</dbReference>
<comment type="caution">
    <text evidence="5">The sequence shown here is derived from an EMBL/GenBank/DDBJ whole genome shotgun (WGS) entry which is preliminary data.</text>
</comment>
<keyword evidence="2" id="KW-0788">Thiol protease</keyword>
<reference evidence="5" key="1">
    <citation type="submission" date="2021-03" db="EMBL/GenBank/DDBJ databases">
        <title>Chromosome level genome of the anhydrobiotic midge Polypedilum vanderplanki.</title>
        <authorList>
            <person name="Yoshida Y."/>
            <person name="Kikawada T."/>
            <person name="Gusev O."/>
        </authorList>
    </citation>
    <scope>NUCLEOTIDE SEQUENCE</scope>
    <source>
        <strain evidence="5">NIAS01</strain>
        <tissue evidence="5">Whole body or cell culture</tissue>
    </source>
</reference>
<accession>A0A9J6CMW9</accession>
<dbReference type="EC" id="3.4.19.12" evidence="2"/>
<dbReference type="InterPro" id="IPR028889">
    <property type="entry name" value="USP"/>
</dbReference>
<dbReference type="PANTHER" id="PTHR21646">
    <property type="entry name" value="UBIQUITIN CARBOXYL-TERMINAL HYDROLASE"/>
    <property type="match status" value="1"/>
</dbReference>
<feature type="compositionally biased region" description="Polar residues" evidence="3">
    <location>
        <begin position="131"/>
        <end position="145"/>
    </location>
</feature>
<dbReference type="CDD" id="cd02674">
    <property type="entry name" value="Peptidase_C19R"/>
    <property type="match status" value="1"/>
</dbReference>
<dbReference type="InterPro" id="IPR018200">
    <property type="entry name" value="USP_CS"/>
</dbReference>
<keyword evidence="2" id="KW-0833">Ubl conjugation pathway</keyword>
<dbReference type="PANTHER" id="PTHR21646:SF23">
    <property type="entry name" value="UBIQUITIN CARBOXYL-TERMINAL HYDROLASE USP2"/>
    <property type="match status" value="1"/>
</dbReference>
<dbReference type="PROSITE" id="PS50235">
    <property type="entry name" value="USP_3"/>
    <property type="match status" value="1"/>
</dbReference>